<dbReference type="PANTHER" id="PTHR43540:SF14">
    <property type="entry name" value="ISOCHORISMATASE"/>
    <property type="match status" value="1"/>
</dbReference>
<comment type="caution">
    <text evidence="4">The sequence shown here is derived from an EMBL/GenBank/DDBJ whole genome shotgun (WGS) entry which is preliminary data.</text>
</comment>
<dbReference type="Gene3D" id="3.40.50.850">
    <property type="entry name" value="Isochorismatase-like"/>
    <property type="match status" value="1"/>
</dbReference>
<dbReference type="AlphaFoldDB" id="A0A0J1IRC4"/>
<dbReference type="InterPro" id="IPR050272">
    <property type="entry name" value="Isochorismatase-like_hydrls"/>
</dbReference>
<dbReference type="RefSeq" id="WP_047940203.1">
    <property type="nucleotide sequence ID" value="NZ_JARTLH010000007.1"/>
</dbReference>
<protein>
    <submittedName>
        <fullName evidence="4">Amidase</fullName>
    </submittedName>
</protein>
<reference evidence="4 5" key="1">
    <citation type="submission" date="2015-05" db="EMBL/GenBank/DDBJ databases">
        <title>Whole genome sequence and identification of bacterial endophytes from Costus igneus.</title>
        <authorList>
            <person name="Lee Y.P."/>
            <person name="Gan H.M."/>
            <person name="Eng W."/>
            <person name="Wheatley M.S."/>
            <person name="Caraballo A."/>
            <person name="Polter S."/>
            <person name="Savka M.A."/>
            <person name="Hudson A.O."/>
        </authorList>
    </citation>
    <scope>NUCLEOTIDE SEQUENCE [LARGE SCALE GENOMIC DNA]</scope>
    <source>
        <strain evidence="4 5">RIT379</strain>
    </source>
</reference>
<dbReference type="Pfam" id="PF00857">
    <property type="entry name" value="Isochorismatase"/>
    <property type="match status" value="1"/>
</dbReference>
<gene>
    <name evidence="4" type="ORF">ABW02_01880</name>
</gene>
<dbReference type="OrthoDB" id="9785724at2"/>
<evidence type="ECO:0000256" key="2">
    <source>
        <dbReference type="ARBA" id="ARBA00022801"/>
    </source>
</evidence>
<dbReference type="Proteomes" id="UP000036045">
    <property type="component" value="Unassembled WGS sequence"/>
</dbReference>
<dbReference type="InterPro" id="IPR000868">
    <property type="entry name" value="Isochorismatase-like_dom"/>
</dbReference>
<evidence type="ECO:0000313" key="5">
    <source>
        <dbReference type="Proteomes" id="UP000036045"/>
    </source>
</evidence>
<keyword evidence="2" id="KW-0378">Hydrolase</keyword>
<dbReference type="SUPFAM" id="SSF52499">
    <property type="entry name" value="Isochorismatase-like hydrolases"/>
    <property type="match status" value="1"/>
</dbReference>
<keyword evidence="5" id="KW-1185">Reference proteome</keyword>
<dbReference type="GO" id="GO:0016787">
    <property type="term" value="F:hydrolase activity"/>
    <property type="evidence" value="ECO:0007669"/>
    <property type="project" value="UniProtKB-KW"/>
</dbReference>
<name>A0A0J1IRC4_NIACI</name>
<dbReference type="EMBL" id="LDPH01000001">
    <property type="protein sequence ID" value="KLV28508.1"/>
    <property type="molecule type" value="Genomic_DNA"/>
</dbReference>
<organism evidence="4 5">
    <name type="scientific">Niallia circulans</name>
    <name type="common">Bacillus circulans</name>
    <dbReference type="NCBI Taxonomy" id="1397"/>
    <lineage>
        <taxon>Bacteria</taxon>
        <taxon>Bacillati</taxon>
        <taxon>Bacillota</taxon>
        <taxon>Bacilli</taxon>
        <taxon>Bacillales</taxon>
        <taxon>Bacillaceae</taxon>
        <taxon>Niallia</taxon>
    </lineage>
</organism>
<dbReference type="InterPro" id="IPR036380">
    <property type="entry name" value="Isochorismatase-like_sf"/>
</dbReference>
<evidence type="ECO:0000259" key="3">
    <source>
        <dbReference type="Pfam" id="PF00857"/>
    </source>
</evidence>
<dbReference type="PATRIC" id="fig|1397.4.peg.418"/>
<accession>A0A0J1IRC4</accession>
<evidence type="ECO:0000256" key="1">
    <source>
        <dbReference type="ARBA" id="ARBA00006336"/>
    </source>
</evidence>
<comment type="similarity">
    <text evidence="1">Belongs to the isochorismatase family.</text>
</comment>
<sequence length="175" mass="20777">MRQALIIIDMQEIFFNHRENYLFDRIQLVKNINILINQAHEKDIQVIFIQHTDPNEQSELYEGKDDWNLHHNLLLSTTDKIIRKSKWDAFYKTELLDYLKSKKIEQLIFAGAQTEFCLDTTIRAAYSLGFQQNLLYQNTHSTINSSILNAVDIINHHESIWNNRFLTIINEELKL</sequence>
<dbReference type="PANTHER" id="PTHR43540">
    <property type="entry name" value="PEROXYUREIDOACRYLATE/UREIDOACRYLATE AMIDOHYDROLASE-RELATED"/>
    <property type="match status" value="1"/>
</dbReference>
<proteinExistence type="inferred from homology"/>
<feature type="domain" description="Isochorismatase-like" evidence="3">
    <location>
        <begin position="4"/>
        <end position="131"/>
    </location>
</feature>
<evidence type="ECO:0000313" key="4">
    <source>
        <dbReference type="EMBL" id="KLV28508.1"/>
    </source>
</evidence>